<dbReference type="CDD" id="cd00077">
    <property type="entry name" value="HDc"/>
    <property type="match status" value="1"/>
</dbReference>
<dbReference type="SUPFAM" id="SSF109604">
    <property type="entry name" value="HD-domain/PDEase-like"/>
    <property type="match status" value="1"/>
</dbReference>
<gene>
    <name evidence="2" type="ORF">GCM10007053_04100</name>
</gene>
<dbReference type="RefSeq" id="WP_189474702.1">
    <property type="nucleotide sequence ID" value="NZ_BMYM01000001.1"/>
</dbReference>
<reference evidence="2" key="1">
    <citation type="journal article" date="2014" name="Int. J. Syst. Evol. Microbiol.">
        <title>Complete genome sequence of Corynebacterium casei LMG S-19264T (=DSM 44701T), isolated from a smear-ripened cheese.</title>
        <authorList>
            <consortium name="US DOE Joint Genome Institute (JGI-PGF)"/>
            <person name="Walter F."/>
            <person name="Albersmeier A."/>
            <person name="Kalinowski J."/>
            <person name="Ruckert C."/>
        </authorList>
    </citation>
    <scope>NUCLEOTIDE SEQUENCE</scope>
    <source>
        <strain evidence="2">KCTC 23430</strain>
    </source>
</reference>
<dbReference type="SMART" id="SM00471">
    <property type="entry name" value="HDc"/>
    <property type="match status" value="1"/>
</dbReference>
<accession>A0A919CHQ4</accession>
<dbReference type="PANTHER" id="PTHR43155:SF2">
    <property type="entry name" value="CYCLIC DI-GMP PHOSPHODIESTERASE PA4108"/>
    <property type="match status" value="1"/>
</dbReference>
<evidence type="ECO:0000313" key="2">
    <source>
        <dbReference type="EMBL" id="GHD26759.1"/>
    </source>
</evidence>
<reference evidence="2" key="2">
    <citation type="submission" date="2020-09" db="EMBL/GenBank/DDBJ databases">
        <authorList>
            <person name="Sun Q."/>
            <person name="Kim S."/>
        </authorList>
    </citation>
    <scope>NUCLEOTIDE SEQUENCE</scope>
    <source>
        <strain evidence="2">KCTC 23430</strain>
    </source>
</reference>
<protein>
    <submittedName>
        <fullName evidence="2">Phosphodiesterase</fullName>
    </submittedName>
</protein>
<evidence type="ECO:0000313" key="3">
    <source>
        <dbReference type="Proteomes" id="UP000644693"/>
    </source>
</evidence>
<proteinExistence type="predicted"/>
<dbReference type="Pfam" id="PF13487">
    <property type="entry name" value="HD_5"/>
    <property type="match status" value="1"/>
</dbReference>
<keyword evidence="3" id="KW-1185">Reference proteome</keyword>
<evidence type="ECO:0000259" key="1">
    <source>
        <dbReference type="PROSITE" id="PS51832"/>
    </source>
</evidence>
<feature type="domain" description="HD-GYP" evidence="1">
    <location>
        <begin position="143"/>
        <end position="339"/>
    </location>
</feature>
<comment type="caution">
    <text evidence="2">The sequence shown here is derived from an EMBL/GenBank/DDBJ whole genome shotgun (WGS) entry which is preliminary data.</text>
</comment>
<name>A0A919CHQ4_9GAMM</name>
<dbReference type="Gene3D" id="1.10.3210.10">
    <property type="entry name" value="Hypothetical protein af1432"/>
    <property type="match status" value="1"/>
</dbReference>
<dbReference type="EMBL" id="BMYM01000001">
    <property type="protein sequence ID" value="GHD26759.1"/>
    <property type="molecule type" value="Genomic_DNA"/>
</dbReference>
<organism evidence="2 3">
    <name type="scientific">Parahalioglobus pacificus</name>
    <dbReference type="NCBI Taxonomy" id="930806"/>
    <lineage>
        <taxon>Bacteria</taxon>
        <taxon>Pseudomonadati</taxon>
        <taxon>Pseudomonadota</taxon>
        <taxon>Gammaproteobacteria</taxon>
        <taxon>Cellvibrionales</taxon>
        <taxon>Halieaceae</taxon>
        <taxon>Parahalioglobus</taxon>
    </lineage>
</organism>
<dbReference type="InterPro" id="IPR003607">
    <property type="entry name" value="HD/PDEase_dom"/>
</dbReference>
<dbReference type="InterPro" id="IPR037522">
    <property type="entry name" value="HD_GYP_dom"/>
</dbReference>
<sequence length="414" mass="45671">MLQSLKIYTSDLEVGMFVSALDRPWLETPFLVQGFLLTSREQIDELRDYCSHVFIDTSKSKLLPEQARKLISAGRKRQPVEAIFPGRPIAAYNDRSDFSEEQHLADAALDSLLSDIEFIYSEAGDTGRVKVIELRKSVEPLVDSVSRNPDACLWIARLKEHDSYTYKHSLGAAIWAVSLGRQLGLPRQDLRSLAMGALLMDVGKLRIDPELLTAERALTEDEAEQMRLHVAHGVEIIENSGVINPDVYAMVAHHHERYDGSGYPQRLRVEDIPPVARIAGIVDSYDAMTSDRSHANAMSPSEAIKVLYQARDIEFQAELVEAFIQAIGIYPAGTIVELDSGEIAVVLADYRTSRLHPKVLVVRDAQKNPIAHPAAVDLSTAADGKPLAIRCAHQPGAFGIDLADAAIQGFAPTM</sequence>
<dbReference type="Proteomes" id="UP000644693">
    <property type="component" value="Unassembled WGS sequence"/>
</dbReference>
<dbReference type="PANTHER" id="PTHR43155">
    <property type="entry name" value="CYCLIC DI-GMP PHOSPHODIESTERASE PA4108-RELATED"/>
    <property type="match status" value="1"/>
</dbReference>
<dbReference type="InterPro" id="IPR021812">
    <property type="entry name" value="DUF3391"/>
</dbReference>
<dbReference type="AlphaFoldDB" id="A0A919CHQ4"/>
<dbReference type="PROSITE" id="PS51832">
    <property type="entry name" value="HD_GYP"/>
    <property type="match status" value="1"/>
</dbReference>
<dbReference type="GO" id="GO:0008081">
    <property type="term" value="F:phosphoric diester hydrolase activity"/>
    <property type="evidence" value="ECO:0007669"/>
    <property type="project" value="UniProtKB-ARBA"/>
</dbReference>
<dbReference type="Pfam" id="PF11871">
    <property type="entry name" value="DUF3391"/>
    <property type="match status" value="1"/>
</dbReference>